<dbReference type="NCBIfam" id="NF002204">
    <property type="entry name" value="PRK01077.1"/>
    <property type="match status" value="1"/>
</dbReference>
<evidence type="ECO:0000256" key="7">
    <source>
        <dbReference type="HAMAP-Rule" id="MF_00027"/>
    </source>
</evidence>
<evidence type="ECO:0000313" key="11">
    <source>
        <dbReference type="Proteomes" id="UP000058925"/>
    </source>
</evidence>
<comment type="function">
    <text evidence="7">Catalyzes the ATP-dependent amidation of the two carboxylate groups at positions a and c of cobyrinate, using either L-glutamine or ammonia as the nitrogen source.</text>
</comment>
<dbReference type="Pfam" id="PF07685">
    <property type="entry name" value="GATase_3"/>
    <property type="match status" value="1"/>
</dbReference>
<dbReference type="InterPro" id="IPR027417">
    <property type="entry name" value="P-loop_NTPase"/>
</dbReference>
<dbReference type="AlphaFoldDB" id="A0A654LXA9"/>
<evidence type="ECO:0000256" key="1">
    <source>
        <dbReference type="ARBA" id="ARBA00001946"/>
    </source>
</evidence>
<accession>A0A654LXA9</accession>
<keyword evidence="3 7" id="KW-0547">Nucleotide-binding</keyword>
<comment type="cofactor">
    <cofactor evidence="1 7">
        <name>Mg(2+)</name>
        <dbReference type="ChEBI" id="CHEBI:18420"/>
    </cofactor>
</comment>
<dbReference type="UniPathway" id="UPA00148">
    <property type="reaction ID" value="UER00231"/>
</dbReference>
<name>A0A654LXA9_9ARCH</name>
<evidence type="ECO:0000259" key="9">
    <source>
        <dbReference type="Pfam" id="PF07685"/>
    </source>
</evidence>
<dbReference type="PANTHER" id="PTHR43873:SF1">
    <property type="entry name" value="COBYRINATE A,C-DIAMIDE SYNTHASE"/>
    <property type="match status" value="1"/>
</dbReference>
<dbReference type="EMBL" id="CP012850">
    <property type="protein sequence ID" value="ALI36098.1"/>
    <property type="molecule type" value="Genomic_DNA"/>
</dbReference>
<comment type="similarity">
    <text evidence="7">Belongs to the CobB/CbiA family.</text>
</comment>
<keyword evidence="4 7" id="KW-0067">ATP-binding</keyword>
<dbReference type="GeneID" id="60421885"/>
<organism evidence="10 11">
    <name type="scientific">Candidatus Nitrosocosmicus oleophilus</name>
    <dbReference type="NCBI Taxonomy" id="1353260"/>
    <lineage>
        <taxon>Archaea</taxon>
        <taxon>Nitrososphaerota</taxon>
        <taxon>Nitrososphaeria</taxon>
        <taxon>Nitrososphaerales</taxon>
        <taxon>Nitrososphaeraceae</taxon>
        <taxon>Candidatus Nitrosocosmicus</taxon>
    </lineage>
</organism>
<dbReference type="Gene3D" id="3.40.50.300">
    <property type="entry name" value="P-loop containing nucleotide triphosphate hydrolases"/>
    <property type="match status" value="2"/>
</dbReference>
<dbReference type="InterPro" id="IPR004484">
    <property type="entry name" value="CbiA/CobB_synth"/>
</dbReference>
<keyword evidence="6 7" id="KW-0315">Glutamine amidotransferase</keyword>
<dbReference type="SUPFAM" id="SSF52317">
    <property type="entry name" value="Class I glutamine amidotransferase-like"/>
    <property type="match status" value="1"/>
</dbReference>
<dbReference type="InterPro" id="IPR011698">
    <property type="entry name" value="GATase_3"/>
</dbReference>
<evidence type="ECO:0000256" key="5">
    <source>
        <dbReference type="ARBA" id="ARBA00022842"/>
    </source>
</evidence>
<dbReference type="PANTHER" id="PTHR43873">
    <property type="entry name" value="COBYRINATE A,C-DIAMIDE SYNTHASE"/>
    <property type="match status" value="1"/>
</dbReference>
<dbReference type="EC" id="6.3.5.11" evidence="7"/>
<dbReference type="NCBIfam" id="TIGR00379">
    <property type="entry name" value="cobB"/>
    <property type="match status" value="1"/>
</dbReference>
<dbReference type="Gene3D" id="3.40.50.880">
    <property type="match status" value="1"/>
</dbReference>
<dbReference type="KEGG" id="taa:NMY3_01895"/>
<keyword evidence="5 7" id="KW-0460">Magnesium</keyword>
<comment type="domain">
    <text evidence="7">Comprises of two domains. The C-terminal domain contains the binding site for glutamine and catalyzes the hydrolysis of this substrate to glutamate and ammonia. The N-terminal domain is anticipated to bind ATP and cobyrinate and catalyzes the ultimate synthesis of the diamide product. The ammonia produced via the glutaminase domain is probably translocated to the adjacent domain via a molecular tunnel, where it reacts with an activated intermediate.</text>
</comment>
<dbReference type="Proteomes" id="UP000058925">
    <property type="component" value="Chromosome"/>
</dbReference>
<sequence length="474" mass="53803">MKTPGIVIAGISSGVGKTTISTAVIQGLLKKGYKVQPFKIGPDYIDPSYHNMISKRRSRNLDVWLMGINGLKESYLKNSIDSDITVLEGVMGLYDGMSGKNNFASTAHVSRILDLPILLVVDAKKAARSLAAITLGFIKFERKIRIAGVILNNIASERHLRYIVEAFESKIKIPIVGKIFNDKKLIYYERHLGLIPRMELSATLQNSIVDNSKIVAEHLDFEMIIQIAKKINYLDKSKFEKFSMDLVKRKSRHQESKKLHNSKVKILVALDKSFNFYYQDNLDMLHKRAKIEFFSPLDDIGISEDTTGIILGGGFPEVIADKLQNNSSMRRSILDLAQKDIPIYAECGGLMYLTKTISGYKNNKKKYKMVGLFDADTLMTGKVTLGYTEALLNNDQTYLGRTRKVRGHEFHYSNVVINKNDLDLIYDLKKGKGIMDGRDGFYVHDCIASYMHTHFMNSTFSDRFVERCVRYSRK</sequence>
<dbReference type="Pfam" id="PF01656">
    <property type="entry name" value="CbiA"/>
    <property type="match status" value="1"/>
</dbReference>
<comment type="miscellaneous">
    <text evidence="7">The a and c carboxylates of cobyrinate are activated for nucleophilic attack via formation of a phosphorylated intermediate by ATP. CbiA catalyzes first the amidation of the c-carboxylate, and then that of the a-carboxylate.</text>
</comment>
<dbReference type="HAMAP" id="MF_00027">
    <property type="entry name" value="CobB_CbiA"/>
    <property type="match status" value="1"/>
</dbReference>
<dbReference type="InterPro" id="IPR002586">
    <property type="entry name" value="CobQ/CobB/MinD/ParA_Nub-bd_dom"/>
</dbReference>
<dbReference type="InterPro" id="IPR029062">
    <property type="entry name" value="Class_I_gatase-like"/>
</dbReference>
<protein>
    <recommendedName>
        <fullName evidence="7">Cobyrinate a,c-diamide synthase</fullName>
        <ecNumber evidence="7">6.3.5.11</ecNumber>
    </recommendedName>
    <alternativeName>
        <fullName evidence="7">Cobyrinic acid a,c-diamide synthetase</fullName>
    </alternativeName>
</protein>
<dbReference type="GO" id="GO:0009236">
    <property type="term" value="P:cobalamin biosynthetic process"/>
    <property type="evidence" value="ECO:0007669"/>
    <property type="project" value="UniProtKB-UniRule"/>
</dbReference>
<evidence type="ECO:0000259" key="8">
    <source>
        <dbReference type="Pfam" id="PF01656"/>
    </source>
</evidence>
<dbReference type="CDD" id="cd03130">
    <property type="entry name" value="GATase1_CobB"/>
    <property type="match status" value="1"/>
</dbReference>
<feature type="domain" description="CobQ/CobB/MinD/ParA nucleotide binding" evidence="8">
    <location>
        <begin position="6"/>
        <end position="186"/>
    </location>
</feature>
<dbReference type="PROSITE" id="PS51274">
    <property type="entry name" value="GATASE_COBBQ"/>
    <property type="match status" value="1"/>
</dbReference>
<feature type="active site" description="Nucleophile" evidence="7">
    <location>
        <position position="347"/>
    </location>
</feature>
<dbReference type="GO" id="GO:0042242">
    <property type="term" value="F:cobyrinic acid a,c-diamide synthase activity"/>
    <property type="evidence" value="ECO:0007669"/>
    <property type="project" value="UniProtKB-UniRule"/>
</dbReference>
<keyword evidence="2 7" id="KW-0436">Ligase</keyword>
<gene>
    <name evidence="10" type="primary">cobB_1</name>
    <name evidence="7" type="synonym">cbiA</name>
    <name evidence="10" type="ORF">NMY3_01895</name>
</gene>
<evidence type="ECO:0000313" key="10">
    <source>
        <dbReference type="EMBL" id="ALI36098.1"/>
    </source>
</evidence>
<dbReference type="RefSeq" id="WP_196818431.1">
    <property type="nucleotide sequence ID" value="NZ_CP012850.1"/>
</dbReference>
<feature type="domain" description="CobB/CobQ-like glutamine amidotransferase" evidence="9">
    <location>
        <begin position="265"/>
        <end position="459"/>
    </location>
</feature>
<evidence type="ECO:0000256" key="6">
    <source>
        <dbReference type="ARBA" id="ARBA00022962"/>
    </source>
</evidence>
<proteinExistence type="inferred from homology"/>
<comment type="catalytic activity">
    <reaction evidence="7">
        <text>cob(II)yrinate + 2 L-glutamine + 2 ATP + 2 H2O = cob(II)yrinate a,c diamide + 2 L-glutamate + 2 ADP + 2 phosphate + 2 H(+)</text>
        <dbReference type="Rhea" id="RHEA:26289"/>
        <dbReference type="ChEBI" id="CHEBI:15377"/>
        <dbReference type="ChEBI" id="CHEBI:15378"/>
        <dbReference type="ChEBI" id="CHEBI:29985"/>
        <dbReference type="ChEBI" id="CHEBI:30616"/>
        <dbReference type="ChEBI" id="CHEBI:43474"/>
        <dbReference type="ChEBI" id="CHEBI:58359"/>
        <dbReference type="ChEBI" id="CHEBI:58537"/>
        <dbReference type="ChEBI" id="CHEBI:58894"/>
        <dbReference type="ChEBI" id="CHEBI:456216"/>
        <dbReference type="EC" id="6.3.5.11"/>
    </reaction>
</comment>
<dbReference type="GO" id="GO:0005524">
    <property type="term" value="F:ATP binding"/>
    <property type="evidence" value="ECO:0007669"/>
    <property type="project" value="UniProtKB-UniRule"/>
</dbReference>
<keyword evidence="7" id="KW-0169">Cobalamin biosynthesis</keyword>
<evidence type="ECO:0000256" key="4">
    <source>
        <dbReference type="ARBA" id="ARBA00022840"/>
    </source>
</evidence>
<evidence type="ECO:0000256" key="3">
    <source>
        <dbReference type="ARBA" id="ARBA00022741"/>
    </source>
</evidence>
<keyword evidence="11" id="KW-1185">Reference proteome</keyword>
<comment type="pathway">
    <text evidence="7">Cofactor biosynthesis; adenosylcobalamin biosynthesis; cob(II)yrinate a,c-diamide from sirohydrochlorin (anaerobic route): step 10/10.</text>
</comment>
<reference evidence="11" key="1">
    <citation type="submission" date="2015-10" db="EMBL/GenBank/DDBJ databases">
        <title>Niche specialization of a soil ammonia-oxidizing archaeon, Candidatus Nitrosocosmicus oleophilus.</title>
        <authorList>
            <person name="Jung M.-Y."/>
            <person name="Rhee S.-K."/>
        </authorList>
    </citation>
    <scope>NUCLEOTIDE SEQUENCE [LARGE SCALE GENOMIC DNA]</scope>
    <source>
        <strain evidence="11">MY3</strain>
    </source>
</reference>
<dbReference type="SUPFAM" id="SSF52540">
    <property type="entry name" value="P-loop containing nucleoside triphosphate hydrolases"/>
    <property type="match status" value="1"/>
</dbReference>
<dbReference type="OrthoDB" id="8896at2157"/>
<evidence type="ECO:0000256" key="2">
    <source>
        <dbReference type="ARBA" id="ARBA00022598"/>
    </source>
</evidence>
<dbReference type="CDD" id="cd05388">
    <property type="entry name" value="CobB_N"/>
    <property type="match status" value="1"/>
</dbReference>
<feature type="site" description="Increases nucleophilicity of active site Cys" evidence="7">
    <location>
        <position position="452"/>
    </location>
</feature>